<sequence>MIAVSDAQYSYVGPPDAPDRYELIERRAAGGEGEVWRAREHHGNVAFAYAVKILRVPGEDQTDRGLEGLRLQAALATQLEHPALVKVKEVFVGPPPHEAGRSTADAAPRLYFVMKWIEGRSLQEMLEGGEVRGLDILTPLEPIAEAIDYLHSGRDTDGIPVLHRDIKPANVLVSSAGRAYLVDFGLVRLHSTSGTARLYGTAPFMAPESLARGEYTPATDRYALGATVYYAVTGEMPVPGDIDGMTQRLTRALGPGQDRIIRGIVSMVAVTAERRPAAAAAWVTALRGTPLETSVGEAPRPLPPPTSAPSDYPLPPGSLPPGSPAPSGNPPPPTSGPPGYPLPPTSGPPGYPMPPGSLPPGSPAPSGNPPPPTSGPPGYPMPPGSLPPGSPAAPGYPPPPNAGPSGYPLPPGPGPSGFPGQPRKKSKVPLVIGIVAAVLFAACCVPPVWRAVQDGLPNSIGASPTPSIDRASPPPEVTALEPVLLSVADVVSAMRLPDRDTAKRSSTNDALHNGLAKLSLCSDGNVRGDAIGAHSSNGYWVTTGQYPYLGSAVAGFYGNAADPFLDAVRKAAERCGWRPFTVPKLGQEAFGITVSGSSGIYAMIFVRSGQVLFQVAIQNDYQGGSYQSDLIKMATSMAKRLPKPKAGR</sequence>
<feature type="region of interest" description="Disordered" evidence="6">
    <location>
        <begin position="292"/>
        <end position="425"/>
    </location>
</feature>
<dbReference type="SMART" id="SM00220">
    <property type="entry name" value="S_TKc"/>
    <property type="match status" value="1"/>
</dbReference>
<accession>A0ABW1K1C9</accession>
<keyword evidence="8" id="KW-0723">Serine/threonine-protein kinase</keyword>
<keyword evidence="2" id="KW-0808">Transferase</keyword>
<keyword evidence="5" id="KW-0067">ATP-binding</keyword>
<dbReference type="CDD" id="cd14014">
    <property type="entry name" value="STKc_PknB_like"/>
    <property type="match status" value="1"/>
</dbReference>
<feature type="domain" description="Protein kinase" evidence="7">
    <location>
        <begin position="21"/>
        <end position="292"/>
    </location>
</feature>
<dbReference type="InterPro" id="IPR011009">
    <property type="entry name" value="Kinase-like_dom_sf"/>
</dbReference>
<dbReference type="Proteomes" id="UP001596203">
    <property type="component" value="Unassembled WGS sequence"/>
</dbReference>
<dbReference type="PANTHER" id="PTHR43671">
    <property type="entry name" value="SERINE/THREONINE-PROTEIN KINASE NEK"/>
    <property type="match status" value="1"/>
</dbReference>
<evidence type="ECO:0000259" key="7">
    <source>
        <dbReference type="PROSITE" id="PS50011"/>
    </source>
</evidence>
<keyword evidence="9" id="KW-1185">Reference proteome</keyword>
<evidence type="ECO:0000256" key="6">
    <source>
        <dbReference type="SAM" id="MobiDB-lite"/>
    </source>
</evidence>
<dbReference type="InterPro" id="IPR008271">
    <property type="entry name" value="Ser/Thr_kinase_AS"/>
</dbReference>
<evidence type="ECO:0000313" key="9">
    <source>
        <dbReference type="Proteomes" id="UP001596203"/>
    </source>
</evidence>
<dbReference type="Pfam" id="PF00069">
    <property type="entry name" value="Pkinase"/>
    <property type="match status" value="1"/>
</dbReference>
<evidence type="ECO:0000313" key="8">
    <source>
        <dbReference type="EMBL" id="MFC6015275.1"/>
    </source>
</evidence>
<dbReference type="PROSITE" id="PS50011">
    <property type="entry name" value="PROTEIN_KINASE_DOM"/>
    <property type="match status" value="1"/>
</dbReference>
<evidence type="ECO:0000256" key="3">
    <source>
        <dbReference type="ARBA" id="ARBA00022741"/>
    </source>
</evidence>
<comment type="caution">
    <text evidence="8">The sequence shown here is derived from an EMBL/GenBank/DDBJ whole genome shotgun (WGS) entry which is preliminary data.</text>
</comment>
<dbReference type="EC" id="2.7.11.1" evidence="1"/>
<organism evidence="8 9">
    <name type="scientific">Plantactinospora solaniradicis</name>
    <dbReference type="NCBI Taxonomy" id="1723736"/>
    <lineage>
        <taxon>Bacteria</taxon>
        <taxon>Bacillati</taxon>
        <taxon>Actinomycetota</taxon>
        <taxon>Actinomycetes</taxon>
        <taxon>Micromonosporales</taxon>
        <taxon>Micromonosporaceae</taxon>
        <taxon>Plantactinospora</taxon>
    </lineage>
</organism>
<dbReference type="RefSeq" id="WP_377417165.1">
    <property type="nucleotide sequence ID" value="NZ_JBHSPR010000001.1"/>
</dbReference>
<gene>
    <name evidence="8" type="ORF">ACFP2T_03575</name>
</gene>
<name>A0ABW1K1C9_9ACTN</name>
<feature type="compositionally biased region" description="Pro residues" evidence="6">
    <location>
        <begin position="300"/>
        <end position="416"/>
    </location>
</feature>
<proteinExistence type="predicted"/>
<dbReference type="PANTHER" id="PTHR43671:SF13">
    <property type="entry name" value="SERINE_THREONINE-PROTEIN KINASE NEK2"/>
    <property type="match status" value="1"/>
</dbReference>
<keyword evidence="4 8" id="KW-0418">Kinase</keyword>
<protein>
    <recommendedName>
        <fullName evidence="1">non-specific serine/threonine protein kinase</fullName>
        <ecNumber evidence="1">2.7.11.1</ecNumber>
    </recommendedName>
</protein>
<evidence type="ECO:0000256" key="2">
    <source>
        <dbReference type="ARBA" id="ARBA00022679"/>
    </source>
</evidence>
<dbReference type="InterPro" id="IPR050660">
    <property type="entry name" value="NEK_Ser/Thr_kinase"/>
</dbReference>
<keyword evidence="3" id="KW-0547">Nucleotide-binding</keyword>
<dbReference type="GO" id="GO:0004674">
    <property type="term" value="F:protein serine/threonine kinase activity"/>
    <property type="evidence" value="ECO:0007669"/>
    <property type="project" value="UniProtKB-KW"/>
</dbReference>
<dbReference type="PROSITE" id="PS00108">
    <property type="entry name" value="PROTEIN_KINASE_ST"/>
    <property type="match status" value="1"/>
</dbReference>
<dbReference type="InterPro" id="IPR000719">
    <property type="entry name" value="Prot_kinase_dom"/>
</dbReference>
<dbReference type="Gene3D" id="1.10.510.10">
    <property type="entry name" value="Transferase(Phosphotransferase) domain 1"/>
    <property type="match status" value="1"/>
</dbReference>
<dbReference type="SUPFAM" id="SSF56112">
    <property type="entry name" value="Protein kinase-like (PK-like)"/>
    <property type="match status" value="1"/>
</dbReference>
<evidence type="ECO:0000256" key="4">
    <source>
        <dbReference type="ARBA" id="ARBA00022777"/>
    </source>
</evidence>
<evidence type="ECO:0000256" key="5">
    <source>
        <dbReference type="ARBA" id="ARBA00022840"/>
    </source>
</evidence>
<dbReference type="EMBL" id="JBHSPR010000001">
    <property type="protein sequence ID" value="MFC6015275.1"/>
    <property type="molecule type" value="Genomic_DNA"/>
</dbReference>
<reference evidence="9" key="1">
    <citation type="journal article" date="2019" name="Int. J. Syst. Evol. Microbiol.">
        <title>The Global Catalogue of Microorganisms (GCM) 10K type strain sequencing project: providing services to taxonomists for standard genome sequencing and annotation.</title>
        <authorList>
            <consortium name="The Broad Institute Genomics Platform"/>
            <consortium name="The Broad Institute Genome Sequencing Center for Infectious Disease"/>
            <person name="Wu L."/>
            <person name="Ma J."/>
        </authorList>
    </citation>
    <scope>NUCLEOTIDE SEQUENCE [LARGE SCALE GENOMIC DNA]</scope>
    <source>
        <strain evidence="9">ZS-35-S2</strain>
    </source>
</reference>
<evidence type="ECO:0000256" key="1">
    <source>
        <dbReference type="ARBA" id="ARBA00012513"/>
    </source>
</evidence>